<keyword evidence="9" id="KW-1185">Reference proteome</keyword>
<reference evidence="8 9" key="1">
    <citation type="submission" date="2020-03" db="EMBL/GenBank/DDBJ databases">
        <title>Genome sequence of strain Massilia sp. TW-1.</title>
        <authorList>
            <person name="Chaudhary D.K."/>
        </authorList>
    </citation>
    <scope>NUCLEOTIDE SEQUENCE [LARGE SCALE GENOMIC DNA]</scope>
    <source>
        <strain evidence="8 9">TW-1</strain>
    </source>
</reference>
<feature type="transmembrane region" description="Helical" evidence="6">
    <location>
        <begin position="177"/>
        <end position="195"/>
    </location>
</feature>
<evidence type="ECO:0000256" key="3">
    <source>
        <dbReference type="ARBA" id="ARBA00022692"/>
    </source>
</evidence>
<dbReference type="PANTHER" id="PTHR36115:SF6">
    <property type="entry name" value="PROLINE-RICH ANTIGEN HOMOLOG"/>
    <property type="match status" value="1"/>
</dbReference>
<dbReference type="PANTHER" id="PTHR36115">
    <property type="entry name" value="PROLINE-RICH ANTIGEN HOMOLOG-RELATED"/>
    <property type="match status" value="1"/>
</dbReference>
<dbReference type="InterPro" id="IPR051791">
    <property type="entry name" value="Pra-immunoreactive"/>
</dbReference>
<keyword evidence="5 6" id="KW-0472">Membrane</keyword>
<evidence type="ECO:0000313" key="9">
    <source>
        <dbReference type="Proteomes" id="UP000716322"/>
    </source>
</evidence>
<evidence type="ECO:0000259" key="7">
    <source>
        <dbReference type="Pfam" id="PF06271"/>
    </source>
</evidence>
<accession>A0ABX0PGF3</accession>
<feature type="transmembrane region" description="Helical" evidence="6">
    <location>
        <begin position="72"/>
        <end position="94"/>
    </location>
</feature>
<evidence type="ECO:0000256" key="2">
    <source>
        <dbReference type="ARBA" id="ARBA00022475"/>
    </source>
</evidence>
<feature type="transmembrane region" description="Helical" evidence="6">
    <location>
        <begin position="231"/>
        <end position="249"/>
    </location>
</feature>
<dbReference type="RefSeq" id="WP_166861823.1">
    <property type="nucleotide sequence ID" value="NZ_JAAQOM010000014.1"/>
</dbReference>
<feature type="transmembrane region" description="Helical" evidence="6">
    <location>
        <begin position="100"/>
        <end position="123"/>
    </location>
</feature>
<comment type="subcellular location">
    <subcellularLocation>
        <location evidence="1">Cell membrane</location>
        <topology evidence="1">Multi-pass membrane protein</topology>
    </subcellularLocation>
</comment>
<organism evidence="8 9">
    <name type="scientific">Telluria antibiotica</name>
    <dbReference type="NCBI Taxonomy" id="2717319"/>
    <lineage>
        <taxon>Bacteria</taxon>
        <taxon>Pseudomonadati</taxon>
        <taxon>Pseudomonadota</taxon>
        <taxon>Betaproteobacteria</taxon>
        <taxon>Burkholderiales</taxon>
        <taxon>Oxalobacteraceae</taxon>
        <taxon>Telluria group</taxon>
        <taxon>Telluria</taxon>
    </lineage>
</organism>
<dbReference type="Proteomes" id="UP000716322">
    <property type="component" value="Unassembled WGS sequence"/>
</dbReference>
<sequence length="367" mass="38857">MDKPDFAKYSEAQLRQILTRIDKERFPDRVEEIHAHLAQFEADRPNRPPVDEPGPADAPVGIAGFWRRAGAFVIDAVLLAIVGAGLGMVFGNWFESLDAWGRAVGFVIELAYFGTMESGLFGGRTIGKRMLDIKVVTVAGAPLGLGRALLRAAVFHLPYCLNNAMPSGGDIGSTFPVVQGLIVFGLGGAIVYLCVFNRRTRQSVHDLLVGAVVVRAGTQDMLPLAPLWRGHVAIMAALLVAAVGAGAYVRSLFNDGFRPLLQVQRQVGRLPAVRAASVVSGVTVVNGGKATTVISINVVTRTGDVDERALANSVAAIALATDPAAREVDNLSVGVMHGYDIGIASSWTAKNFNAPPGAWRAAAMASH</sequence>
<keyword evidence="2" id="KW-1003">Cell membrane</keyword>
<evidence type="ECO:0000256" key="6">
    <source>
        <dbReference type="SAM" id="Phobius"/>
    </source>
</evidence>
<evidence type="ECO:0000256" key="4">
    <source>
        <dbReference type="ARBA" id="ARBA00022989"/>
    </source>
</evidence>
<feature type="transmembrane region" description="Helical" evidence="6">
    <location>
        <begin position="135"/>
        <end position="157"/>
    </location>
</feature>
<evidence type="ECO:0000256" key="5">
    <source>
        <dbReference type="ARBA" id="ARBA00023136"/>
    </source>
</evidence>
<keyword evidence="4 6" id="KW-1133">Transmembrane helix</keyword>
<keyword evidence="3 6" id="KW-0812">Transmembrane</keyword>
<gene>
    <name evidence="8" type="ORF">HAV22_21540</name>
</gene>
<evidence type="ECO:0000256" key="1">
    <source>
        <dbReference type="ARBA" id="ARBA00004651"/>
    </source>
</evidence>
<protein>
    <submittedName>
        <fullName evidence="8">RDD family protein</fullName>
    </submittedName>
</protein>
<feature type="domain" description="RDD" evidence="7">
    <location>
        <begin position="63"/>
        <end position="209"/>
    </location>
</feature>
<dbReference type="InterPro" id="IPR010432">
    <property type="entry name" value="RDD"/>
</dbReference>
<dbReference type="Pfam" id="PF06271">
    <property type="entry name" value="RDD"/>
    <property type="match status" value="1"/>
</dbReference>
<comment type="caution">
    <text evidence="8">The sequence shown here is derived from an EMBL/GenBank/DDBJ whole genome shotgun (WGS) entry which is preliminary data.</text>
</comment>
<proteinExistence type="predicted"/>
<dbReference type="EMBL" id="JAAQOM010000014">
    <property type="protein sequence ID" value="NIA56217.1"/>
    <property type="molecule type" value="Genomic_DNA"/>
</dbReference>
<evidence type="ECO:0000313" key="8">
    <source>
        <dbReference type="EMBL" id="NIA56217.1"/>
    </source>
</evidence>
<name>A0ABX0PGF3_9BURK</name>